<dbReference type="Proteomes" id="UP000611629">
    <property type="component" value="Unassembled WGS sequence"/>
</dbReference>
<dbReference type="EMBL" id="JACBNQ010000002">
    <property type="protein sequence ID" value="NYB73406.1"/>
    <property type="molecule type" value="Genomic_DNA"/>
</dbReference>
<dbReference type="RefSeq" id="WP_179237085.1">
    <property type="nucleotide sequence ID" value="NZ_JACBNQ010000002.1"/>
</dbReference>
<protein>
    <submittedName>
        <fullName evidence="1">Sigma-70 family RNA polymerase sigma factor</fullName>
    </submittedName>
</protein>
<dbReference type="AlphaFoldDB" id="A0A974BID0"/>
<keyword evidence="2" id="KW-1185">Reference proteome</keyword>
<evidence type="ECO:0000313" key="2">
    <source>
        <dbReference type="Proteomes" id="UP000611629"/>
    </source>
</evidence>
<sequence>MPESKKPESYKKTELLLYNYNSFVKSIEIKEFQIKAIKEISSDKGEKEIRDIEKSICKTKNLIGAIDAAVETLKDDMYFDIIRLRYFEGKTIENMAEHFYVEPSTISRNNNRLIEKLKICLFSDDVIKEIMQ</sequence>
<gene>
    <name evidence="1" type="ORF">HZF24_04550</name>
</gene>
<dbReference type="Gene3D" id="1.10.10.10">
    <property type="entry name" value="Winged helix-like DNA-binding domain superfamily/Winged helix DNA-binding domain"/>
    <property type="match status" value="1"/>
</dbReference>
<reference evidence="1" key="1">
    <citation type="submission" date="2020-07" db="EMBL/GenBank/DDBJ databases">
        <title>Genomic analysis of a strain of Sedimentibacter Hydroxybenzoicus DSM7310.</title>
        <authorList>
            <person name="Ma S."/>
        </authorList>
    </citation>
    <scope>NUCLEOTIDE SEQUENCE</scope>
    <source>
        <strain evidence="1">DSM 7310</strain>
    </source>
</reference>
<name>A0A974BID0_SEDHY</name>
<dbReference type="InterPro" id="IPR036388">
    <property type="entry name" value="WH-like_DNA-bd_sf"/>
</dbReference>
<proteinExistence type="predicted"/>
<organism evidence="1 2">
    <name type="scientific">Sedimentibacter hydroxybenzoicus DSM 7310</name>
    <dbReference type="NCBI Taxonomy" id="1123245"/>
    <lineage>
        <taxon>Bacteria</taxon>
        <taxon>Bacillati</taxon>
        <taxon>Bacillota</taxon>
        <taxon>Tissierellia</taxon>
        <taxon>Sedimentibacter</taxon>
    </lineage>
</organism>
<comment type="caution">
    <text evidence="1">The sequence shown here is derived from an EMBL/GenBank/DDBJ whole genome shotgun (WGS) entry which is preliminary data.</text>
</comment>
<dbReference type="InterPro" id="IPR013324">
    <property type="entry name" value="RNA_pol_sigma_r3/r4-like"/>
</dbReference>
<accession>A0A974BID0</accession>
<evidence type="ECO:0000313" key="1">
    <source>
        <dbReference type="EMBL" id="NYB73406.1"/>
    </source>
</evidence>
<dbReference type="SUPFAM" id="SSF88659">
    <property type="entry name" value="Sigma3 and sigma4 domains of RNA polymerase sigma factors"/>
    <property type="match status" value="1"/>
</dbReference>